<evidence type="ECO:0000313" key="10">
    <source>
        <dbReference type="Proteomes" id="UP001139366"/>
    </source>
</evidence>
<accession>A0A9X1H828</accession>
<evidence type="ECO:0000256" key="4">
    <source>
        <dbReference type="ARBA" id="ARBA00023136"/>
    </source>
</evidence>
<dbReference type="Proteomes" id="UP001139366">
    <property type="component" value="Unassembled WGS sequence"/>
</dbReference>
<dbReference type="GO" id="GO:0009279">
    <property type="term" value="C:cell outer membrane"/>
    <property type="evidence" value="ECO:0007669"/>
    <property type="project" value="UniProtKB-SubCell"/>
</dbReference>
<keyword evidence="4" id="KW-0472">Membrane</keyword>
<organism evidence="9 10">
    <name type="scientific">Flavobacterium potami</name>
    <dbReference type="NCBI Taxonomy" id="2872310"/>
    <lineage>
        <taxon>Bacteria</taxon>
        <taxon>Pseudomonadati</taxon>
        <taxon>Bacteroidota</taxon>
        <taxon>Flavobacteriia</taxon>
        <taxon>Flavobacteriales</taxon>
        <taxon>Flavobacteriaceae</taxon>
        <taxon>Flavobacterium</taxon>
    </lineage>
</organism>
<reference evidence="9 10" key="1">
    <citation type="journal article" date="2023" name="Antonie Van Leeuwenhoek">
        <title>Flavobacterium potami sp. nov., a multi-metal resistance genes harbouring bacterium isolated from shallow river silt.</title>
        <authorList>
            <person name="Li S."/>
            <person name="Mao S."/>
            <person name="Mu W."/>
            <person name="Guo B."/>
            <person name="Li C."/>
            <person name="Zhu Q."/>
            <person name="Hou X."/>
            <person name="Zhao Y."/>
            <person name="Wei S."/>
            <person name="Liu H."/>
            <person name="Liu A."/>
        </authorList>
    </citation>
    <scope>NUCLEOTIDE SEQUENCE [LARGE SCALE GENOMIC DNA]</scope>
    <source>
        <strain evidence="9 10">17A</strain>
    </source>
</reference>
<dbReference type="SUPFAM" id="SSF48452">
    <property type="entry name" value="TPR-like"/>
    <property type="match status" value="1"/>
</dbReference>
<dbReference type="RefSeq" id="WP_144219272.1">
    <property type="nucleotide sequence ID" value="NZ_JAINUY010000001.1"/>
</dbReference>
<evidence type="ECO:0000256" key="5">
    <source>
        <dbReference type="ARBA" id="ARBA00023237"/>
    </source>
</evidence>
<dbReference type="Pfam" id="PF07980">
    <property type="entry name" value="SusD_RagB"/>
    <property type="match status" value="1"/>
</dbReference>
<name>A0A9X1H828_9FLAO</name>
<keyword evidence="10" id="KW-1185">Reference proteome</keyword>
<comment type="similarity">
    <text evidence="2">Belongs to the SusD family.</text>
</comment>
<dbReference type="Pfam" id="PF14322">
    <property type="entry name" value="SusD-like_3"/>
    <property type="match status" value="1"/>
</dbReference>
<gene>
    <name evidence="9" type="ORF">K6T82_03710</name>
</gene>
<dbReference type="EMBL" id="JAINUY010000001">
    <property type="protein sequence ID" value="MBZ4033857.1"/>
    <property type="molecule type" value="Genomic_DNA"/>
</dbReference>
<feature type="chain" id="PRO_5040845370" evidence="6">
    <location>
        <begin position="29"/>
        <end position="576"/>
    </location>
</feature>
<comment type="subcellular location">
    <subcellularLocation>
        <location evidence="1">Cell outer membrane</location>
    </subcellularLocation>
</comment>
<dbReference type="InterPro" id="IPR011990">
    <property type="entry name" value="TPR-like_helical_dom_sf"/>
</dbReference>
<feature type="signal peptide" evidence="6">
    <location>
        <begin position="1"/>
        <end position="28"/>
    </location>
</feature>
<evidence type="ECO:0000256" key="2">
    <source>
        <dbReference type="ARBA" id="ARBA00006275"/>
    </source>
</evidence>
<evidence type="ECO:0000256" key="1">
    <source>
        <dbReference type="ARBA" id="ARBA00004442"/>
    </source>
</evidence>
<feature type="domain" description="RagB/SusD" evidence="7">
    <location>
        <begin position="270"/>
        <end position="575"/>
    </location>
</feature>
<comment type="caution">
    <text evidence="9">The sequence shown here is derived from an EMBL/GenBank/DDBJ whole genome shotgun (WGS) entry which is preliminary data.</text>
</comment>
<evidence type="ECO:0000259" key="8">
    <source>
        <dbReference type="Pfam" id="PF14322"/>
    </source>
</evidence>
<dbReference type="AlphaFoldDB" id="A0A9X1H828"/>
<dbReference type="InterPro" id="IPR033985">
    <property type="entry name" value="SusD-like_N"/>
</dbReference>
<dbReference type="PROSITE" id="PS51257">
    <property type="entry name" value="PROKAR_LIPOPROTEIN"/>
    <property type="match status" value="1"/>
</dbReference>
<dbReference type="InterPro" id="IPR012944">
    <property type="entry name" value="SusD_RagB_dom"/>
</dbReference>
<protein>
    <submittedName>
        <fullName evidence="9">RagB/SusD family nutrient uptake outer membrane protein</fullName>
    </submittedName>
</protein>
<dbReference type="Gene3D" id="1.25.40.390">
    <property type="match status" value="1"/>
</dbReference>
<sequence length="576" mass="64486">MIHRKINIKVKLASLAICTVLLTSGCNDEDFLTQVNPNTITNQTFWKTTKDFQSALTTVYGALQFQSISGNGLIEDEIMADLGGTESWYRPYAYRNFTFNDASEAVTNKWANLYTGIFRANQVIEKIQSADPSIFAAGEKESIEGQARTLRAFFYFLVANTYGGAVIHTEVPQTKADFNVKFSSIAEVNSQIIIPDLEFAKANLPETWSGKDLGRVTWGTATSILGKVYLFDKQWGPAATEFKSVIDSGVYSLTANIMDNFDEEHEFNSESILEVAYSATENPGANGSNVDDTPYAAGAEASNLAVGLAQLNYGGFNTILPSYFLHELYINDAVDVTNPINTTNLQSKRLTATIAPKNLEGQYYLRNVAELKGWGYGQSAYVKKYTNWYHLANEDGNSRSGINCRQIRLADIYLMYAEAVLNSTGDVNEAIKYIDFVRTRAGVITLKQYLATNSNTFPQLHISKEVHGNQPLVPPTKENVLTHIHRVERPLELAFEGHRWKDLVRWGIAKSVFTELLADENWRVKNFTTIANKAPLYIIERIRDDFKNAAVTYTPAKNDYFPIPSVERQTNSQLNN</sequence>
<proteinExistence type="inferred from homology"/>
<evidence type="ECO:0000259" key="7">
    <source>
        <dbReference type="Pfam" id="PF07980"/>
    </source>
</evidence>
<keyword evidence="3 6" id="KW-0732">Signal</keyword>
<feature type="domain" description="SusD-like N-terminal" evidence="8">
    <location>
        <begin position="48"/>
        <end position="230"/>
    </location>
</feature>
<evidence type="ECO:0000313" key="9">
    <source>
        <dbReference type="EMBL" id="MBZ4033857.1"/>
    </source>
</evidence>
<keyword evidence="5" id="KW-0998">Cell outer membrane</keyword>
<evidence type="ECO:0000256" key="6">
    <source>
        <dbReference type="SAM" id="SignalP"/>
    </source>
</evidence>
<evidence type="ECO:0000256" key="3">
    <source>
        <dbReference type="ARBA" id="ARBA00022729"/>
    </source>
</evidence>